<dbReference type="SUPFAM" id="SSF48264">
    <property type="entry name" value="Cytochrome P450"/>
    <property type="match status" value="1"/>
</dbReference>
<name>A0ABR3VU44_9PEZI</name>
<dbReference type="EMBL" id="JAZHXJ010001211">
    <property type="protein sequence ID" value="KAL1845185.1"/>
    <property type="molecule type" value="Genomic_DNA"/>
</dbReference>
<evidence type="ECO:0000256" key="2">
    <source>
        <dbReference type="ARBA" id="ARBA00022617"/>
    </source>
</evidence>
<dbReference type="Gene3D" id="1.10.630.10">
    <property type="entry name" value="Cytochrome P450"/>
    <property type="match status" value="1"/>
</dbReference>
<evidence type="ECO:0000256" key="3">
    <source>
        <dbReference type="ARBA" id="ARBA00022723"/>
    </source>
</evidence>
<keyword evidence="7" id="KW-0472">Membrane</keyword>
<dbReference type="InterPro" id="IPR036396">
    <property type="entry name" value="Cyt_P450_sf"/>
</dbReference>
<dbReference type="PROSITE" id="PS00086">
    <property type="entry name" value="CYTOCHROME_P450"/>
    <property type="match status" value="1"/>
</dbReference>
<protein>
    <recommendedName>
        <fullName evidence="10">Cytochrome P450</fullName>
    </recommendedName>
</protein>
<evidence type="ECO:0000256" key="5">
    <source>
        <dbReference type="ARBA" id="ARBA00023004"/>
    </source>
</evidence>
<dbReference type="InterPro" id="IPR050121">
    <property type="entry name" value="Cytochrome_P450_monoxygenase"/>
</dbReference>
<comment type="similarity">
    <text evidence="6">Belongs to the cytochrome P450 family.</text>
</comment>
<dbReference type="PANTHER" id="PTHR24305:SF235">
    <property type="entry name" value="CYTOCHROME P450 MONOOXYGENASE APDB-RELATED"/>
    <property type="match status" value="1"/>
</dbReference>
<keyword evidence="3 6" id="KW-0479">Metal-binding</keyword>
<keyword evidence="7" id="KW-0812">Transmembrane</keyword>
<gene>
    <name evidence="8" type="ORF">VTK73DRAFT_964</name>
</gene>
<keyword evidence="9" id="KW-1185">Reference proteome</keyword>
<comment type="caution">
    <text evidence="8">The sequence shown here is derived from an EMBL/GenBank/DDBJ whole genome shotgun (WGS) entry which is preliminary data.</text>
</comment>
<feature type="transmembrane region" description="Helical" evidence="7">
    <location>
        <begin position="12"/>
        <end position="34"/>
    </location>
</feature>
<dbReference type="Proteomes" id="UP001586593">
    <property type="component" value="Unassembled WGS sequence"/>
</dbReference>
<keyword evidence="6" id="KW-0503">Monooxygenase</keyword>
<reference evidence="8 9" key="1">
    <citation type="journal article" date="2024" name="Commun. Biol.">
        <title>Comparative genomic analysis of thermophilic fungi reveals convergent evolutionary adaptations and gene losses.</title>
        <authorList>
            <person name="Steindorff A.S."/>
            <person name="Aguilar-Pontes M.V."/>
            <person name="Robinson A.J."/>
            <person name="Andreopoulos B."/>
            <person name="LaButti K."/>
            <person name="Kuo A."/>
            <person name="Mondo S."/>
            <person name="Riley R."/>
            <person name="Otillar R."/>
            <person name="Haridas S."/>
            <person name="Lipzen A."/>
            <person name="Grimwood J."/>
            <person name="Schmutz J."/>
            <person name="Clum A."/>
            <person name="Reid I.D."/>
            <person name="Moisan M.C."/>
            <person name="Butler G."/>
            <person name="Nguyen T.T.M."/>
            <person name="Dewar K."/>
            <person name="Conant G."/>
            <person name="Drula E."/>
            <person name="Henrissat B."/>
            <person name="Hansel C."/>
            <person name="Singer S."/>
            <person name="Hutchinson M.I."/>
            <person name="de Vries R.P."/>
            <person name="Natvig D.O."/>
            <person name="Powell A.J."/>
            <person name="Tsang A."/>
            <person name="Grigoriev I.V."/>
        </authorList>
    </citation>
    <scope>NUCLEOTIDE SEQUENCE [LARGE SCALE GENOMIC DNA]</scope>
    <source>
        <strain evidence="8 9">ATCC 24622</strain>
    </source>
</reference>
<sequence length="540" mass="61027">MAPQLSLDLSPLGISWALTLPLLAVGLLAAATLVDWTSIQRKLVKAWMRSQGYLQDAEGKAIPEVKGDSRFSRFSHGYELSRKGAAVAGTSPYLIWNGAVPEIVLTQPEHVRTFYSRSSQEHFKPVNAHMGHYFGRVMGVCAGVQNGEVWKNIRKVFDPHFSYQSATGFTRLFDAELDRWIRDLANRAGHESDFVVEATTACTVLPFKLIALACYGPAMTEEAFADLLRLNSVHERVLLTTWFGRKERSRLYNLLPTRSKKDMDAFESQWKAYNFRMMRESEAKGLPCPVREMYRDVVAGTITEANWLQTIDEILFTNLDVTSAILAFLLINLSINQDAQAELREEILRHTRPASSSSSLSSSLSGDDFGAIEDYIKKSDTLLEYTCLESTRLCPAVWFTLPEYAGADLEVGGYRIKAGTSCIIDWARLNTESPLWNAEKPGVGRAEPASGKVFDPQRFRSLSPTQYRWSMLRFGLGGRQCIGKNFASRIMKQFLVKVLTHYRVLLHGDRPVKQWGTINVELRDDRFTVMPKQNIRFVRV</sequence>
<accession>A0ABR3VU44</accession>
<evidence type="ECO:0000256" key="1">
    <source>
        <dbReference type="ARBA" id="ARBA00001971"/>
    </source>
</evidence>
<evidence type="ECO:0000256" key="7">
    <source>
        <dbReference type="SAM" id="Phobius"/>
    </source>
</evidence>
<keyword evidence="2 6" id="KW-0349">Heme</keyword>
<keyword evidence="7" id="KW-1133">Transmembrane helix</keyword>
<keyword evidence="5 6" id="KW-0408">Iron</keyword>
<dbReference type="InterPro" id="IPR017972">
    <property type="entry name" value="Cyt_P450_CS"/>
</dbReference>
<evidence type="ECO:0000256" key="4">
    <source>
        <dbReference type="ARBA" id="ARBA00023002"/>
    </source>
</evidence>
<evidence type="ECO:0008006" key="10">
    <source>
        <dbReference type="Google" id="ProtNLM"/>
    </source>
</evidence>
<evidence type="ECO:0000313" key="8">
    <source>
        <dbReference type="EMBL" id="KAL1845185.1"/>
    </source>
</evidence>
<organism evidence="8 9">
    <name type="scientific">Phialemonium thermophilum</name>
    <dbReference type="NCBI Taxonomy" id="223376"/>
    <lineage>
        <taxon>Eukaryota</taxon>
        <taxon>Fungi</taxon>
        <taxon>Dikarya</taxon>
        <taxon>Ascomycota</taxon>
        <taxon>Pezizomycotina</taxon>
        <taxon>Sordariomycetes</taxon>
        <taxon>Sordariomycetidae</taxon>
        <taxon>Cephalothecales</taxon>
        <taxon>Cephalothecaceae</taxon>
        <taxon>Phialemonium</taxon>
    </lineage>
</organism>
<evidence type="ECO:0000313" key="9">
    <source>
        <dbReference type="Proteomes" id="UP001586593"/>
    </source>
</evidence>
<evidence type="ECO:0000256" key="6">
    <source>
        <dbReference type="RuleBase" id="RU000461"/>
    </source>
</evidence>
<dbReference type="Pfam" id="PF00067">
    <property type="entry name" value="p450"/>
    <property type="match status" value="1"/>
</dbReference>
<comment type="cofactor">
    <cofactor evidence="1">
        <name>heme</name>
        <dbReference type="ChEBI" id="CHEBI:30413"/>
    </cofactor>
</comment>
<dbReference type="PANTHER" id="PTHR24305">
    <property type="entry name" value="CYTOCHROME P450"/>
    <property type="match status" value="1"/>
</dbReference>
<proteinExistence type="inferred from homology"/>
<dbReference type="InterPro" id="IPR001128">
    <property type="entry name" value="Cyt_P450"/>
</dbReference>
<keyword evidence="4 6" id="KW-0560">Oxidoreductase</keyword>